<dbReference type="Pfam" id="PF02174">
    <property type="entry name" value="IRS"/>
    <property type="match status" value="1"/>
</dbReference>
<dbReference type="InterPro" id="IPR001849">
    <property type="entry name" value="PH_domain"/>
</dbReference>
<dbReference type="PROSITE" id="PS51064">
    <property type="entry name" value="IRS_PTB"/>
    <property type="match status" value="1"/>
</dbReference>
<proteinExistence type="inferred from homology"/>
<keyword evidence="2" id="KW-0597">Phosphoprotein</keyword>
<dbReference type="InterPro" id="IPR037751">
    <property type="entry name" value="Dok1/2/3_PTB"/>
</dbReference>
<dbReference type="GO" id="GO:0005737">
    <property type="term" value="C:cytoplasm"/>
    <property type="evidence" value="ECO:0007669"/>
    <property type="project" value="TreeGrafter"/>
</dbReference>
<dbReference type="EMBL" id="JAVHJS010000007">
    <property type="protein sequence ID" value="KAK2852378.1"/>
    <property type="molecule type" value="Genomic_DNA"/>
</dbReference>
<organism evidence="4 5">
    <name type="scientific">Tachysurus vachellii</name>
    <name type="common">Darkbarbel catfish</name>
    <name type="synonym">Pelteobagrus vachellii</name>
    <dbReference type="NCBI Taxonomy" id="175792"/>
    <lineage>
        <taxon>Eukaryota</taxon>
        <taxon>Metazoa</taxon>
        <taxon>Chordata</taxon>
        <taxon>Craniata</taxon>
        <taxon>Vertebrata</taxon>
        <taxon>Euteleostomi</taxon>
        <taxon>Actinopterygii</taxon>
        <taxon>Neopterygii</taxon>
        <taxon>Teleostei</taxon>
        <taxon>Ostariophysi</taxon>
        <taxon>Siluriformes</taxon>
        <taxon>Bagridae</taxon>
        <taxon>Tachysurus</taxon>
    </lineage>
</organism>
<evidence type="ECO:0000259" key="3">
    <source>
        <dbReference type="PROSITE" id="PS51064"/>
    </source>
</evidence>
<dbReference type="SUPFAM" id="SSF50729">
    <property type="entry name" value="PH domain-like"/>
    <property type="match status" value="2"/>
</dbReference>
<dbReference type="Proteomes" id="UP001187315">
    <property type="component" value="Unassembled WGS sequence"/>
</dbReference>
<gene>
    <name evidence="4" type="ORF">Q7C36_007579</name>
</gene>
<dbReference type="PANTHER" id="PTHR21258:SF46">
    <property type="entry name" value="DOCKING PROTEIN 1"/>
    <property type="match status" value="1"/>
</dbReference>
<dbReference type="GO" id="GO:0007169">
    <property type="term" value="P:cell surface receptor protein tyrosine kinase signaling pathway"/>
    <property type="evidence" value="ECO:0007669"/>
    <property type="project" value="TreeGrafter"/>
</dbReference>
<reference evidence="4" key="1">
    <citation type="submission" date="2023-08" db="EMBL/GenBank/DDBJ databases">
        <title>Pelteobagrus vachellii genome.</title>
        <authorList>
            <person name="Liu H."/>
        </authorList>
    </citation>
    <scope>NUCLEOTIDE SEQUENCE</scope>
    <source>
        <strain evidence="4">PRFRI_2022a</strain>
        <tissue evidence="4">Muscle</tissue>
    </source>
</reference>
<dbReference type="SMART" id="SM00310">
    <property type="entry name" value="PTBI"/>
    <property type="match status" value="1"/>
</dbReference>
<comment type="caution">
    <text evidence="4">The sequence shown here is derived from an EMBL/GenBank/DDBJ whole genome shotgun (WGS) entry which is preliminary data.</text>
</comment>
<evidence type="ECO:0000313" key="4">
    <source>
        <dbReference type="EMBL" id="KAK2852378.1"/>
    </source>
</evidence>
<dbReference type="CDD" id="cd01203">
    <property type="entry name" value="PTB_DOK1_DOK2_DOK3"/>
    <property type="match status" value="1"/>
</dbReference>
<accession>A0AA88N5P8</accession>
<evidence type="ECO:0000256" key="2">
    <source>
        <dbReference type="ARBA" id="ARBA00022553"/>
    </source>
</evidence>
<dbReference type="SMART" id="SM01244">
    <property type="entry name" value="IRS"/>
    <property type="match status" value="1"/>
</dbReference>
<dbReference type="Gene3D" id="2.30.29.30">
    <property type="entry name" value="Pleckstrin-homology domain (PH domain)/Phosphotyrosine-binding domain (PTB)"/>
    <property type="match status" value="2"/>
</dbReference>
<dbReference type="GO" id="GO:0007265">
    <property type="term" value="P:Ras protein signal transduction"/>
    <property type="evidence" value="ECO:0007669"/>
    <property type="project" value="TreeGrafter"/>
</dbReference>
<dbReference type="GO" id="GO:0043410">
    <property type="term" value="P:positive regulation of MAPK cascade"/>
    <property type="evidence" value="ECO:0007669"/>
    <property type="project" value="TreeGrafter"/>
</dbReference>
<evidence type="ECO:0000313" key="5">
    <source>
        <dbReference type="Proteomes" id="UP001187315"/>
    </source>
</evidence>
<dbReference type="InterPro" id="IPR002404">
    <property type="entry name" value="IRS_PTB"/>
</dbReference>
<dbReference type="PANTHER" id="PTHR21258">
    <property type="entry name" value="DOCKING PROTEIN RELATED"/>
    <property type="match status" value="1"/>
</dbReference>
<name>A0AA88N5P8_TACVA</name>
<dbReference type="SMART" id="SM00233">
    <property type="entry name" value="PH"/>
    <property type="match status" value="1"/>
</dbReference>
<evidence type="ECO:0000256" key="1">
    <source>
        <dbReference type="ARBA" id="ARBA00010955"/>
    </source>
</evidence>
<sequence length="500" mass="56094">MDTHVKRGEVHLQHQKYSEKWKRYWLNLYPNSRNGVARLELTETGPERSPVIVRKQPDRKIIRLAYCISVVRLPPHAEALPGDNMAAFCVDTDEKRLVFAVEKEGCGEWMEKICEIAFQKNSNNVPQPMLQMEENEIYASREEVFDFPVTVQQSEASVRCSLQGAYWLQVGEDMLMLKDTDSKQRVMAWPYKLLRRYGRDKVTFSIEAGRRCDSGPGAFIFDTKQGDEILSLMELAIQQQKSLVVTGGSSGVISPCSSLPKRPSSGNQLDIQINTSSDFGFSPAHSSSVCPIGSVESDCIKLVTGSFQTTPRQLGESISVPEIVYSNPVDAVELDKCMHTQSVRSLIEKNSNLACCYTENLEPVYSDPVDVIQPKISPQKYVSANLTKSTETLHDVSDSQSEPVYAEICNVTPYPSQQKGSVVQNEEERIYSLPVVCSVHKAQEGIPTKDANNSKQNMKSNVTEEVIYSQVNKPKKSTKPHDKYNIYKAKEIMSEDLGLI</sequence>
<keyword evidence="5" id="KW-1185">Reference proteome</keyword>
<dbReference type="InterPro" id="IPR050996">
    <property type="entry name" value="Docking_Protein_DOK"/>
</dbReference>
<dbReference type="AlphaFoldDB" id="A0AA88N5P8"/>
<feature type="domain" description="IRS-type PTB" evidence="3">
    <location>
        <begin position="143"/>
        <end position="247"/>
    </location>
</feature>
<dbReference type="InterPro" id="IPR011993">
    <property type="entry name" value="PH-like_dom_sf"/>
</dbReference>
<protein>
    <recommendedName>
        <fullName evidence="3">IRS-type PTB domain-containing protein</fullName>
    </recommendedName>
</protein>
<comment type="similarity">
    <text evidence="1">Belongs to the DOK family. Type A subfamily.</text>
</comment>